<dbReference type="Gene3D" id="3.30.420.40">
    <property type="match status" value="1"/>
</dbReference>
<evidence type="ECO:0000313" key="1">
    <source>
        <dbReference type="EMBL" id="VGO17540.1"/>
    </source>
</evidence>
<proteinExistence type="predicted"/>
<sequence>MAAAESITKRENIAGINIADGVVSVARIVRRGRHKIVLTHAGWMEYAPDASDAEIVQVIKRLWKTTRMPTRTVCAGLHTRSLCLKYFKYPDLAPRELTSALCLEAEESLQLPPEQIALDWHINRPRNDPYTQLGEQLHGILVAVGKKEVNRQLNLLKRAGLYPVLMDVGSTSLCNLFLALRGEKVNNDNAVCVVNLSRYNADISILYNDHYIYPRTIISRSAEWSTKVQYLIENISDALLYYHVKVDKTPVTQLVLTGFVPDDPQFVAQVHDTIGLPTEVWSPLRDANFLISHSVKTSKKHDVISPLMTTSLGLGLRNT</sequence>
<dbReference type="AlphaFoldDB" id="A0A6C2UBS3"/>
<dbReference type="InterPro" id="IPR005883">
    <property type="entry name" value="PilM"/>
</dbReference>
<dbReference type="InterPro" id="IPR043129">
    <property type="entry name" value="ATPase_NBD"/>
</dbReference>
<dbReference type="RefSeq" id="WP_136083003.1">
    <property type="nucleotide sequence ID" value="NZ_CAAHFG010000004.1"/>
</dbReference>
<gene>
    <name evidence="1" type="ORF">PDESU_06137</name>
</gene>
<organism evidence="1 2">
    <name type="scientific">Pontiella desulfatans</name>
    <dbReference type="NCBI Taxonomy" id="2750659"/>
    <lineage>
        <taxon>Bacteria</taxon>
        <taxon>Pseudomonadati</taxon>
        <taxon>Kiritimatiellota</taxon>
        <taxon>Kiritimatiellia</taxon>
        <taxon>Kiritimatiellales</taxon>
        <taxon>Pontiellaceae</taxon>
        <taxon>Pontiella</taxon>
    </lineage>
</organism>
<dbReference type="Proteomes" id="UP000366872">
    <property type="component" value="Unassembled WGS sequence"/>
</dbReference>
<dbReference type="InterPro" id="IPR050696">
    <property type="entry name" value="FtsA/MreB"/>
</dbReference>
<dbReference type="EMBL" id="CAAHFG010000004">
    <property type="protein sequence ID" value="VGO17540.1"/>
    <property type="molecule type" value="Genomic_DNA"/>
</dbReference>
<dbReference type="PANTHER" id="PTHR32432">
    <property type="entry name" value="CELL DIVISION PROTEIN FTSA-RELATED"/>
    <property type="match status" value="1"/>
</dbReference>
<accession>A0A6C2UBS3</accession>
<dbReference type="SUPFAM" id="SSF53067">
    <property type="entry name" value="Actin-like ATPase domain"/>
    <property type="match status" value="1"/>
</dbReference>
<dbReference type="Pfam" id="PF11104">
    <property type="entry name" value="PilM_2"/>
    <property type="match status" value="1"/>
</dbReference>
<protein>
    <recommendedName>
        <fullName evidence="3">SHS2 domain-containing protein</fullName>
    </recommendedName>
</protein>
<reference evidence="1 2" key="1">
    <citation type="submission" date="2019-04" db="EMBL/GenBank/DDBJ databases">
        <authorList>
            <person name="Van Vliet M D."/>
        </authorList>
    </citation>
    <scope>NUCLEOTIDE SEQUENCE [LARGE SCALE GENOMIC DNA]</scope>
    <source>
        <strain evidence="1 2">F1</strain>
    </source>
</reference>
<name>A0A6C2UBS3_PONDE</name>
<evidence type="ECO:0008006" key="3">
    <source>
        <dbReference type="Google" id="ProtNLM"/>
    </source>
</evidence>
<keyword evidence="2" id="KW-1185">Reference proteome</keyword>
<dbReference type="PANTHER" id="PTHR32432:SF3">
    <property type="entry name" value="ETHANOLAMINE UTILIZATION PROTEIN EUTJ"/>
    <property type="match status" value="1"/>
</dbReference>
<evidence type="ECO:0000313" key="2">
    <source>
        <dbReference type="Proteomes" id="UP000366872"/>
    </source>
</evidence>